<evidence type="ECO:0000256" key="1">
    <source>
        <dbReference type="SAM" id="MobiDB-lite"/>
    </source>
</evidence>
<evidence type="ECO:0000313" key="4">
    <source>
        <dbReference type="Proteomes" id="UP000030755"/>
    </source>
</evidence>
<feature type="region of interest" description="Disordered" evidence="1">
    <location>
        <begin position="307"/>
        <end position="327"/>
    </location>
</feature>
<reference evidence="5" key="2">
    <citation type="journal article" date="2018" name="Nat. Microbiol.">
        <title>Leveraging single-cell genomics to expand the fungal tree of life.</title>
        <authorList>
            <person name="Ahrendt S.R."/>
            <person name="Quandt C.A."/>
            <person name="Ciobanu D."/>
            <person name="Clum A."/>
            <person name="Salamov A."/>
            <person name="Andreopoulos B."/>
            <person name="Cheng J.F."/>
            <person name="Woyke T."/>
            <person name="Pelin A."/>
            <person name="Henrissat B."/>
            <person name="Reynolds N.K."/>
            <person name="Benny G.L."/>
            <person name="Smith M.E."/>
            <person name="James T.Y."/>
            <person name="Grigoriev I.V."/>
        </authorList>
    </citation>
    <scope>NUCLEOTIDE SEQUENCE [LARGE SCALE GENOMIC DNA]</scope>
    <source>
        <strain evidence="5">CSF55</strain>
    </source>
</reference>
<evidence type="ECO:0000313" key="2">
    <source>
        <dbReference type="EMBL" id="EPZ35606.1"/>
    </source>
</evidence>
<protein>
    <submittedName>
        <fullName evidence="2">Uncharacterized protein</fullName>
    </submittedName>
</protein>
<sequence length="327" mass="38589">MMPYPNTKPLDIQPRIYRSDWKDVKNNVKAMDRLFKAKFENYIINENNVISISAGIRRVMNEYSIGQISNGLRWLIKEWTLGTITTFILKTFIEDFWEIKEDENQLKNKRRVSLTAIISELENETATSPSNSQYEPFLHTSLDEIYLNNTENSFKMMGISYKHSLRELERRIKLITSMTDGWYTHFIAELIKAILSEFKRSDQKRFFMERFVEGWTFQMLSELFNYLGSYLEWETKKAMLKQFATKKSSIDKFPKIPSYKFTVSNITSENRRPSRNSRDFILMQRRRSSQTMIPILTTVNENNQLSPMEVDLPQTAEKPTHTSSLIG</sequence>
<keyword evidence="4" id="KW-1185">Reference proteome</keyword>
<dbReference type="EMBL" id="KE560793">
    <property type="protein sequence ID" value="EPZ35606.1"/>
    <property type="molecule type" value="Genomic_DNA"/>
</dbReference>
<name>A0A075B3M8_ROZAC</name>
<evidence type="ECO:0000313" key="5">
    <source>
        <dbReference type="Proteomes" id="UP000281549"/>
    </source>
</evidence>
<organism evidence="2 4">
    <name type="scientific">Rozella allomycis (strain CSF55)</name>
    <dbReference type="NCBI Taxonomy" id="988480"/>
    <lineage>
        <taxon>Eukaryota</taxon>
        <taxon>Fungi</taxon>
        <taxon>Fungi incertae sedis</taxon>
        <taxon>Cryptomycota</taxon>
        <taxon>Cryptomycota incertae sedis</taxon>
        <taxon>Rozella</taxon>
    </lineage>
</organism>
<dbReference type="EMBL" id="ML004966">
    <property type="protein sequence ID" value="RKP21317.1"/>
    <property type="molecule type" value="Genomic_DNA"/>
</dbReference>
<proteinExistence type="predicted"/>
<dbReference type="HOGENOM" id="CLU_850338_0_0_1"/>
<accession>A0A075B3M8</accession>
<gene>
    <name evidence="2" type="ORF">O9G_005143</name>
    <name evidence="3" type="ORF">ROZALSC1DRAFT_27270</name>
</gene>
<reference evidence="2 4" key="1">
    <citation type="journal article" date="2013" name="Curr. Biol.">
        <title>Shared signatures of parasitism and phylogenomics unite Cryptomycota and microsporidia.</title>
        <authorList>
            <person name="James T.Y."/>
            <person name="Pelin A."/>
            <person name="Bonen L."/>
            <person name="Ahrendt S."/>
            <person name="Sain D."/>
            <person name="Corradi N."/>
            <person name="Stajich J.E."/>
        </authorList>
    </citation>
    <scope>NUCLEOTIDE SEQUENCE [LARGE SCALE GENOMIC DNA]</scope>
    <source>
        <strain evidence="2">CSF55</strain>
        <strain evidence="2">CSF55</strain>
    </source>
</reference>
<dbReference type="Proteomes" id="UP000281549">
    <property type="component" value="Unassembled WGS sequence"/>
</dbReference>
<reference evidence="3" key="3">
    <citation type="submission" date="2018-08" db="EMBL/GenBank/DDBJ databases">
        <title>Leveraging single-cell genomics to expand the Fungal Tree of Life.</title>
        <authorList>
            <consortium name="DOE Joint Genome Institute"/>
            <person name="Ahrendt S.R."/>
            <person name="Quandt C.A."/>
            <person name="Ciobanu D."/>
            <person name="Clum A."/>
            <person name="Salamov A."/>
            <person name="Andreopoulos B."/>
            <person name="Cheng J.-F."/>
            <person name="Woyke T."/>
            <person name="Pelin A."/>
            <person name="Henrissat B."/>
            <person name="Reynolds N."/>
            <person name="Benny G.L."/>
            <person name="Smith M.E."/>
            <person name="James T.Y."/>
            <person name="Grigoriev I.V."/>
        </authorList>
    </citation>
    <scope>NUCLEOTIDE SEQUENCE</scope>
    <source>
        <strain evidence="3">CSF55</strain>
    </source>
</reference>
<evidence type="ECO:0000313" key="3">
    <source>
        <dbReference type="EMBL" id="RKP21317.1"/>
    </source>
</evidence>
<dbReference type="AlphaFoldDB" id="A0A075B3M8"/>
<dbReference type="Proteomes" id="UP000030755">
    <property type="component" value="Unassembled WGS sequence"/>
</dbReference>
<dbReference type="STRING" id="988480.A0A075B3M8"/>